<dbReference type="InterPro" id="IPR008914">
    <property type="entry name" value="PEBP"/>
</dbReference>
<gene>
    <name evidence="2" type="ORF">LJ657_06390</name>
</gene>
<dbReference type="EMBL" id="JAJSBI010000002">
    <property type="protein sequence ID" value="MCD9873302.1"/>
    <property type="molecule type" value="Genomic_DNA"/>
</dbReference>
<evidence type="ECO:0000313" key="2">
    <source>
        <dbReference type="EMBL" id="MCD9873302.1"/>
    </source>
</evidence>
<dbReference type="Proteomes" id="UP001108029">
    <property type="component" value="Unassembled WGS sequence"/>
</dbReference>
<evidence type="ECO:0000313" key="3">
    <source>
        <dbReference type="Proteomes" id="UP001108029"/>
    </source>
</evidence>
<dbReference type="InterPro" id="IPR005247">
    <property type="entry name" value="YbhB_YbcL/LppC-like"/>
</dbReference>
<proteinExistence type="inferred from homology"/>
<comment type="caution">
    <text evidence="2">The sequence shown here is derived from an EMBL/GenBank/DDBJ whole genome shotgun (WGS) entry which is preliminary data.</text>
</comment>
<dbReference type="SUPFAM" id="SSF49777">
    <property type="entry name" value="PEBP-like"/>
    <property type="match status" value="1"/>
</dbReference>
<dbReference type="Pfam" id="PF01161">
    <property type="entry name" value="PBP"/>
    <property type="match status" value="1"/>
</dbReference>
<comment type="similarity">
    <text evidence="1">Belongs to the UPF0098 family.</text>
</comment>
<evidence type="ECO:0000256" key="1">
    <source>
        <dbReference type="ARBA" id="ARBA00007120"/>
    </source>
</evidence>
<dbReference type="AlphaFoldDB" id="A0A9Q3VKA9"/>
<protein>
    <submittedName>
        <fullName evidence="2">YbhB/YbcL family Raf kinase inhibitor-like protein</fullName>
    </submittedName>
</protein>
<dbReference type="PANTHER" id="PTHR30289">
    <property type="entry name" value="UNCHARACTERIZED PROTEIN YBCL-RELATED"/>
    <property type="match status" value="1"/>
</dbReference>
<dbReference type="CDD" id="cd00865">
    <property type="entry name" value="PEBP_bact_arch"/>
    <property type="match status" value="1"/>
</dbReference>
<organism evidence="2 3">
    <name type="scientific">Streptomyces guryensis</name>
    <dbReference type="NCBI Taxonomy" id="2886947"/>
    <lineage>
        <taxon>Bacteria</taxon>
        <taxon>Bacillati</taxon>
        <taxon>Actinomycetota</taxon>
        <taxon>Actinomycetes</taxon>
        <taxon>Kitasatosporales</taxon>
        <taxon>Streptomycetaceae</taxon>
        <taxon>Streptomyces</taxon>
    </lineage>
</organism>
<sequence length="190" mass="19781">MAVLGKLLKNKRAGDEHLAWNAPNLAGENTLELRSPDFTHETAIPTPHAGKRLGGQNLSPALTWGTAPAGTVGLLLVIEDPDAPTALPYNHGIALLDPSLTGLPQGGLDAEGPAEGVRLLSSGSRRGYLGPAPIKGHGPHRYVFQLFALGKPPTVGKGVCLPDTAKPRAVLAAAGDVLARGRLDGFYERV</sequence>
<dbReference type="PANTHER" id="PTHR30289:SF1">
    <property type="entry name" value="PEBP (PHOSPHATIDYLETHANOLAMINE-BINDING PROTEIN) FAMILY PROTEIN"/>
    <property type="match status" value="1"/>
</dbReference>
<reference evidence="2" key="1">
    <citation type="submission" date="2021-12" db="EMBL/GenBank/DDBJ databases">
        <authorList>
            <person name="Lee J.-H."/>
            <person name="Kim S.-B."/>
        </authorList>
    </citation>
    <scope>NUCLEOTIDE SEQUENCE</scope>
    <source>
        <strain evidence="2">NR30</strain>
    </source>
</reference>
<dbReference type="Gene3D" id="3.90.280.10">
    <property type="entry name" value="PEBP-like"/>
    <property type="match status" value="1"/>
</dbReference>
<dbReference type="RefSeq" id="WP_232647256.1">
    <property type="nucleotide sequence ID" value="NZ_JAJSBI010000002.1"/>
</dbReference>
<accession>A0A9Q3VKA9</accession>
<keyword evidence="3" id="KW-1185">Reference proteome</keyword>
<name>A0A9Q3VKA9_9ACTN</name>
<dbReference type="InterPro" id="IPR036610">
    <property type="entry name" value="PEBP-like_sf"/>
</dbReference>